<keyword evidence="4 14" id="KW-0645">Protease</keyword>
<keyword evidence="10" id="KW-0482">Metalloprotease</keyword>
<evidence type="ECO:0000313" key="15">
    <source>
        <dbReference type="Proteomes" id="UP000324974"/>
    </source>
</evidence>
<feature type="transmembrane region" description="Helical" evidence="12">
    <location>
        <begin position="99"/>
        <end position="119"/>
    </location>
</feature>
<reference evidence="15" key="1">
    <citation type="submission" date="2019-08" db="EMBL/GenBank/DDBJ databases">
        <title>Limnoglobus roseus gen. nov., sp. nov., a novel freshwater planctomycete with a giant genome from the family Gemmataceae.</title>
        <authorList>
            <person name="Kulichevskaya I.S."/>
            <person name="Naumoff D.G."/>
            <person name="Miroshnikov K."/>
            <person name="Ivanova A."/>
            <person name="Philippov D.A."/>
            <person name="Hakobyan A."/>
            <person name="Rijpstra I.C."/>
            <person name="Sinninghe Damste J.S."/>
            <person name="Liesack W."/>
            <person name="Dedysh S.N."/>
        </authorList>
    </citation>
    <scope>NUCLEOTIDE SEQUENCE [LARGE SCALE GENOMIC DNA]</scope>
    <source>
        <strain evidence="15">PX52</strain>
    </source>
</reference>
<keyword evidence="9 12" id="KW-1133">Transmembrane helix</keyword>
<keyword evidence="6" id="KW-0479">Metal-binding</keyword>
<keyword evidence="7" id="KW-0378">Hydrolase</keyword>
<dbReference type="EMBL" id="CP042425">
    <property type="protein sequence ID" value="QEL13763.1"/>
    <property type="molecule type" value="Genomic_DNA"/>
</dbReference>
<evidence type="ECO:0000256" key="8">
    <source>
        <dbReference type="ARBA" id="ARBA00022833"/>
    </source>
</evidence>
<name>A0A5C1A5Z8_9BACT</name>
<comment type="cofactor">
    <cofactor evidence="1">
        <name>Zn(2+)</name>
        <dbReference type="ChEBI" id="CHEBI:29105"/>
    </cofactor>
</comment>
<dbReference type="PANTHER" id="PTHR39188">
    <property type="entry name" value="MEMBRANE-ASSOCIATED ZINC METALLOPROTEASE M50B"/>
    <property type="match status" value="1"/>
</dbReference>
<evidence type="ECO:0000256" key="1">
    <source>
        <dbReference type="ARBA" id="ARBA00001947"/>
    </source>
</evidence>
<protein>
    <submittedName>
        <fullName evidence="14">SREBP protease/CBS domain protein</fullName>
    </submittedName>
</protein>
<dbReference type="GO" id="GO:0008237">
    <property type="term" value="F:metallopeptidase activity"/>
    <property type="evidence" value="ECO:0007669"/>
    <property type="project" value="UniProtKB-KW"/>
</dbReference>
<accession>A0A5C1A5Z8</accession>
<dbReference type="GO" id="GO:0016020">
    <property type="term" value="C:membrane"/>
    <property type="evidence" value="ECO:0007669"/>
    <property type="project" value="UniProtKB-SubCell"/>
</dbReference>
<dbReference type="OrthoDB" id="166377at2"/>
<dbReference type="GO" id="GO:0046872">
    <property type="term" value="F:metal ion binding"/>
    <property type="evidence" value="ECO:0007669"/>
    <property type="project" value="UniProtKB-KW"/>
</dbReference>
<dbReference type="GO" id="GO:0006508">
    <property type="term" value="P:proteolysis"/>
    <property type="evidence" value="ECO:0007669"/>
    <property type="project" value="UniProtKB-KW"/>
</dbReference>
<feature type="domain" description="Peptidase M50" evidence="13">
    <location>
        <begin position="135"/>
        <end position="190"/>
    </location>
</feature>
<feature type="transmembrane region" description="Helical" evidence="12">
    <location>
        <begin position="41"/>
        <end position="59"/>
    </location>
</feature>
<dbReference type="RefSeq" id="WP_149108706.1">
    <property type="nucleotide sequence ID" value="NZ_CP042425.1"/>
</dbReference>
<keyword evidence="11 12" id="KW-0472">Membrane</keyword>
<organism evidence="14 15">
    <name type="scientific">Limnoglobus roseus</name>
    <dbReference type="NCBI Taxonomy" id="2598579"/>
    <lineage>
        <taxon>Bacteria</taxon>
        <taxon>Pseudomonadati</taxon>
        <taxon>Planctomycetota</taxon>
        <taxon>Planctomycetia</taxon>
        <taxon>Gemmatales</taxon>
        <taxon>Gemmataceae</taxon>
        <taxon>Limnoglobus</taxon>
    </lineage>
</organism>
<feature type="domain" description="Peptidase M50" evidence="13">
    <location>
        <begin position="54"/>
        <end position="116"/>
    </location>
</feature>
<dbReference type="Pfam" id="PF02163">
    <property type="entry name" value="Peptidase_M50"/>
    <property type="match status" value="2"/>
</dbReference>
<dbReference type="PANTHER" id="PTHR39188:SF3">
    <property type="entry name" value="STAGE IV SPORULATION PROTEIN FB"/>
    <property type="match status" value="1"/>
</dbReference>
<feature type="transmembrane region" description="Helical" evidence="12">
    <location>
        <begin position="131"/>
        <end position="155"/>
    </location>
</feature>
<evidence type="ECO:0000256" key="5">
    <source>
        <dbReference type="ARBA" id="ARBA00022692"/>
    </source>
</evidence>
<evidence type="ECO:0000256" key="11">
    <source>
        <dbReference type="ARBA" id="ARBA00023136"/>
    </source>
</evidence>
<keyword evidence="8" id="KW-0862">Zinc</keyword>
<evidence type="ECO:0000256" key="3">
    <source>
        <dbReference type="ARBA" id="ARBA00007931"/>
    </source>
</evidence>
<dbReference type="KEGG" id="lrs:PX52LOC_00621"/>
<evidence type="ECO:0000256" key="2">
    <source>
        <dbReference type="ARBA" id="ARBA00004141"/>
    </source>
</evidence>
<comment type="subcellular location">
    <subcellularLocation>
        <location evidence="2">Membrane</location>
        <topology evidence="2">Multi-pass membrane protein</topology>
    </subcellularLocation>
</comment>
<feature type="transmembrane region" description="Helical" evidence="12">
    <location>
        <begin position="182"/>
        <end position="200"/>
    </location>
</feature>
<evidence type="ECO:0000256" key="10">
    <source>
        <dbReference type="ARBA" id="ARBA00023049"/>
    </source>
</evidence>
<proteinExistence type="inferred from homology"/>
<comment type="similarity">
    <text evidence="3">Belongs to the peptidase M50B family.</text>
</comment>
<dbReference type="AlphaFoldDB" id="A0A5C1A5Z8"/>
<evidence type="ECO:0000313" key="14">
    <source>
        <dbReference type="EMBL" id="QEL13763.1"/>
    </source>
</evidence>
<dbReference type="Proteomes" id="UP000324974">
    <property type="component" value="Chromosome"/>
</dbReference>
<evidence type="ECO:0000256" key="6">
    <source>
        <dbReference type="ARBA" id="ARBA00022723"/>
    </source>
</evidence>
<evidence type="ECO:0000256" key="12">
    <source>
        <dbReference type="SAM" id="Phobius"/>
    </source>
</evidence>
<gene>
    <name evidence="14" type="ORF">PX52LOC_00621</name>
</gene>
<sequence length="259" mass="29722">MLFNQQRTPFDLRFRLGPFPVTVNPLFWLGMALLGQSAFQAGFEIGLLWIACGFISILWHELGHAVTMRHYGSPARIELFAFGGLAIPAYQQPSAVRRLLIAAAGPLAGFLLLGLVWGSDQLIAWADQNPYLGVLYTFLFLINLIWSLFNLLPIWPLDGSHILREGLVLGRERQPDLRTQQVSLGVAGFLGVVGLIVNFGPPDLRRQIFTEWPSWFRWVIPGVMMTIFLFLFAYQSYEMMKQLRRPRIYDEDRLPWERR</sequence>
<keyword evidence="5 12" id="KW-0812">Transmembrane</keyword>
<keyword evidence="15" id="KW-1185">Reference proteome</keyword>
<evidence type="ECO:0000256" key="4">
    <source>
        <dbReference type="ARBA" id="ARBA00022670"/>
    </source>
</evidence>
<evidence type="ECO:0000256" key="9">
    <source>
        <dbReference type="ARBA" id="ARBA00022989"/>
    </source>
</evidence>
<feature type="transmembrane region" description="Helical" evidence="12">
    <location>
        <begin position="12"/>
        <end position="35"/>
    </location>
</feature>
<evidence type="ECO:0000256" key="7">
    <source>
        <dbReference type="ARBA" id="ARBA00022801"/>
    </source>
</evidence>
<feature type="transmembrane region" description="Helical" evidence="12">
    <location>
        <begin position="215"/>
        <end position="237"/>
    </location>
</feature>
<evidence type="ECO:0000259" key="13">
    <source>
        <dbReference type="Pfam" id="PF02163"/>
    </source>
</evidence>
<dbReference type="InterPro" id="IPR008915">
    <property type="entry name" value="Peptidase_M50"/>
</dbReference>